<evidence type="ECO:0000313" key="2">
    <source>
        <dbReference type="EMBL" id="TFU01222.1"/>
    </source>
</evidence>
<dbReference type="InterPro" id="IPR050483">
    <property type="entry name" value="CoA-transferase_III_domain"/>
</dbReference>
<dbReference type="EMBL" id="SIHO01000003">
    <property type="protein sequence ID" value="TFU01222.1"/>
    <property type="molecule type" value="Genomic_DNA"/>
</dbReference>
<organism evidence="2 3">
    <name type="scientific">Glacieibacterium arshaanense</name>
    <dbReference type="NCBI Taxonomy" id="2511025"/>
    <lineage>
        <taxon>Bacteria</taxon>
        <taxon>Pseudomonadati</taxon>
        <taxon>Pseudomonadota</taxon>
        <taxon>Alphaproteobacteria</taxon>
        <taxon>Sphingomonadales</taxon>
        <taxon>Sphingosinicellaceae</taxon>
        <taxon>Glacieibacterium</taxon>
    </lineage>
</organism>
<dbReference type="SUPFAM" id="SSF89796">
    <property type="entry name" value="CoA-transferase family III (CaiB/BaiF)"/>
    <property type="match status" value="1"/>
</dbReference>
<reference evidence="2 3" key="1">
    <citation type="submission" date="2019-02" db="EMBL/GenBank/DDBJ databases">
        <title>Polymorphobacter sp. isolated from the lake at the Tibet of China.</title>
        <authorList>
            <person name="Li A."/>
        </authorList>
    </citation>
    <scope>NUCLEOTIDE SEQUENCE [LARGE SCALE GENOMIC DNA]</scope>
    <source>
        <strain evidence="2 3">DJ1R-1</strain>
    </source>
</reference>
<dbReference type="InterPro" id="IPR023606">
    <property type="entry name" value="CoA-Trfase_III_dom_1_sf"/>
</dbReference>
<proteinExistence type="predicted"/>
<dbReference type="Pfam" id="PF02515">
    <property type="entry name" value="CoA_transf_3"/>
    <property type="match status" value="1"/>
</dbReference>
<dbReference type="PANTHER" id="PTHR48207:SF3">
    <property type="entry name" value="SUCCINATE--HYDROXYMETHYLGLUTARATE COA-TRANSFERASE"/>
    <property type="match status" value="1"/>
</dbReference>
<keyword evidence="3" id="KW-1185">Reference proteome</keyword>
<dbReference type="Gene3D" id="3.40.50.10540">
    <property type="entry name" value="Crotonobetainyl-coa:carnitine coa-transferase, domain 1"/>
    <property type="match status" value="1"/>
</dbReference>
<dbReference type="AlphaFoldDB" id="A0A4Y9EKA7"/>
<sequence>MTAPRALPLAGIRIISAEAYGAGPYGTLFLAQLGADVIKIEPPQRHGKGGGDTARAVGPHWLRDGESLYFQTFNLNKRSLTLDLATPDGQAVLHRLVLKSDAVANNLRGDIPAKLGLTYDALAGVNPAIVCAHISAYGRDNARAAWPGYDYLMQAEAGFCALTGEPDGPPVRFGLSMVDYMTGTMMAVGLLAALLDAQRTGKGSDVDVDLFSAAVHQTSYPALWYMNEADVTPRAPRGAHPTATPSQMFRTADGWMFVMAQLPKFWEILVQRIGHPELAHDSRFLTPADRRANRETLTQLLDTLFETQPTAHWCARLEGHVPVAPVNELPQALDNPWLDTIAMKQTVAHPDRADLQVLASPIRIDGDRLPGRAAPLLGADSDAILGELGYDADEIARLRADGTV</sequence>
<dbReference type="Gene3D" id="3.30.1540.10">
    <property type="entry name" value="formyl-coa transferase, domain 3"/>
    <property type="match status" value="1"/>
</dbReference>
<dbReference type="Proteomes" id="UP000297737">
    <property type="component" value="Unassembled WGS sequence"/>
</dbReference>
<dbReference type="InterPro" id="IPR044855">
    <property type="entry name" value="CoA-Trfase_III_dom3_sf"/>
</dbReference>
<evidence type="ECO:0000256" key="1">
    <source>
        <dbReference type="ARBA" id="ARBA00022679"/>
    </source>
</evidence>
<keyword evidence="1 2" id="KW-0808">Transferase</keyword>
<dbReference type="RefSeq" id="WP_135246726.1">
    <property type="nucleotide sequence ID" value="NZ_SIHO01000003.1"/>
</dbReference>
<dbReference type="InterPro" id="IPR003673">
    <property type="entry name" value="CoA-Trfase_fam_III"/>
</dbReference>
<protein>
    <submittedName>
        <fullName evidence="2">CoA transferase</fullName>
    </submittedName>
</protein>
<name>A0A4Y9EKA7_9SPHN</name>
<dbReference type="OrthoDB" id="5720311at2"/>
<dbReference type="GO" id="GO:0008410">
    <property type="term" value="F:CoA-transferase activity"/>
    <property type="evidence" value="ECO:0007669"/>
    <property type="project" value="TreeGrafter"/>
</dbReference>
<comment type="caution">
    <text evidence="2">The sequence shown here is derived from an EMBL/GenBank/DDBJ whole genome shotgun (WGS) entry which is preliminary data.</text>
</comment>
<accession>A0A4Y9EKA7</accession>
<gene>
    <name evidence="2" type="ORF">EUV02_13030</name>
</gene>
<dbReference type="PANTHER" id="PTHR48207">
    <property type="entry name" value="SUCCINATE--HYDROXYMETHYLGLUTARATE COA-TRANSFERASE"/>
    <property type="match status" value="1"/>
</dbReference>
<evidence type="ECO:0000313" key="3">
    <source>
        <dbReference type="Proteomes" id="UP000297737"/>
    </source>
</evidence>